<evidence type="ECO:0000313" key="2">
    <source>
        <dbReference type="Proteomes" id="UP000794436"/>
    </source>
</evidence>
<accession>A0A8K1CQ23</accession>
<protein>
    <submittedName>
        <fullName evidence="1">Uncharacterized protein</fullName>
    </submittedName>
</protein>
<keyword evidence="2" id="KW-1185">Reference proteome</keyword>
<gene>
    <name evidence="1" type="ORF">Poli38472_014611</name>
</gene>
<organism evidence="1 2">
    <name type="scientific">Pythium oligandrum</name>
    <name type="common">Mycoparasitic fungus</name>
    <dbReference type="NCBI Taxonomy" id="41045"/>
    <lineage>
        <taxon>Eukaryota</taxon>
        <taxon>Sar</taxon>
        <taxon>Stramenopiles</taxon>
        <taxon>Oomycota</taxon>
        <taxon>Peronosporomycetes</taxon>
        <taxon>Pythiales</taxon>
        <taxon>Pythiaceae</taxon>
        <taxon>Pythium</taxon>
    </lineage>
</organism>
<reference evidence="1" key="1">
    <citation type="submission" date="2019-03" db="EMBL/GenBank/DDBJ databases">
        <title>Long read genome sequence of the mycoparasitic Pythium oligandrum ATCC 38472 isolated from sugarbeet rhizosphere.</title>
        <authorList>
            <person name="Gaulin E."/>
        </authorList>
    </citation>
    <scope>NUCLEOTIDE SEQUENCE</scope>
    <source>
        <strain evidence="1">ATCC 38472_TT</strain>
    </source>
</reference>
<comment type="caution">
    <text evidence="1">The sequence shown here is derived from an EMBL/GenBank/DDBJ whole genome shotgun (WGS) entry which is preliminary data.</text>
</comment>
<dbReference type="EMBL" id="SPLM01000008">
    <property type="protein sequence ID" value="TMW66635.1"/>
    <property type="molecule type" value="Genomic_DNA"/>
</dbReference>
<dbReference type="AlphaFoldDB" id="A0A8K1CQ23"/>
<name>A0A8K1CQ23_PYTOL</name>
<proteinExistence type="predicted"/>
<evidence type="ECO:0000313" key="1">
    <source>
        <dbReference type="EMBL" id="TMW66635.1"/>
    </source>
</evidence>
<dbReference type="Proteomes" id="UP000794436">
    <property type="component" value="Unassembled WGS sequence"/>
</dbReference>
<sequence>MAVMATKAELEQLWTLACLLSNQQLPHQALPCLEECVAAGETSQPPTAFVIRAHVLLAETCLTLCRLESKEQSRESRALVEALQRAETSIYVVEKALESKTHPPKVEQEWVMRLDQSKVLLVQQTSKIECVLVTGSGSVEGAT</sequence>